<dbReference type="Gene3D" id="3.30.300.30">
    <property type="match status" value="1"/>
</dbReference>
<dbReference type="CDD" id="cd08953">
    <property type="entry name" value="KR_2_SDR_x"/>
    <property type="match status" value="2"/>
</dbReference>
<dbReference type="SMART" id="SM00824">
    <property type="entry name" value="PKS_TE"/>
    <property type="match status" value="1"/>
</dbReference>
<feature type="domain" description="Carrier" evidence="12">
    <location>
        <begin position="4737"/>
        <end position="4810"/>
    </location>
</feature>
<organism evidence="15 16">
    <name type="scientific">Roseibium album</name>
    <dbReference type="NCBI Taxonomy" id="311410"/>
    <lineage>
        <taxon>Bacteria</taxon>
        <taxon>Pseudomonadati</taxon>
        <taxon>Pseudomonadota</taxon>
        <taxon>Alphaproteobacteria</taxon>
        <taxon>Hyphomicrobiales</taxon>
        <taxon>Stappiaceae</taxon>
        <taxon>Roseibium</taxon>
    </lineage>
</organism>
<evidence type="ECO:0000256" key="2">
    <source>
        <dbReference type="ARBA" id="ARBA00004496"/>
    </source>
</evidence>
<evidence type="ECO:0000313" key="15">
    <source>
        <dbReference type="EMBL" id="CTQ74038.1"/>
    </source>
</evidence>
<feature type="domain" description="Ketosynthase family 3 (KS3)" evidence="13">
    <location>
        <begin position="1669"/>
        <end position="2108"/>
    </location>
</feature>
<dbReference type="Pfam" id="PF00668">
    <property type="entry name" value="Condensation"/>
    <property type="match status" value="1"/>
</dbReference>
<feature type="domain" description="Ketosynthase family 3 (KS3)" evidence="13">
    <location>
        <begin position="219"/>
        <end position="653"/>
    </location>
</feature>
<reference evidence="16" key="1">
    <citation type="submission" date="2015-07" db="EMBL/GenBank/DDBJ databases">
        <authorList>
            <person name="Rodrigo-Torres Lidia"/>
            <person name="Arahal R.David."/>
        </authorList>
    </citation>
    <scope>NUCLEOTIDE SEQUENCE [LARGE SCALE GENOMIC DNA]</scope>
    <source>
        <strain evidence="16">CECT 5096</strain>
    </source>
</reference>
<feature type="region of interest" description="N-terminal hotdog fold" evidence="10">
    <location>
        <begin position="813"/>
        <end position="930"/>
    </location>
</feature>
<dbReference type="Gene3D" id="1.10.1240.100">
    <property type="match status" value="5"/>
</dbReference>
<dbReference type="SUPFAM" id="SSF53474">
    <property type="entry name" value="alpha/beta-Hydrolases"/>
    <property type="match status" value="1"/>
</dbReference>
<dbReference type="Gene3D" id="3.30.559.30">
    <property type="entry name" value="Nonribosomal peptide synthetase, condensation domain"/>
    <property type="match status" value="1"/>
</dbReference>
<evidence type="ECO:0000256" key="7">
    <source>
        <dbReference type="ARBA" id="ARBA00022679"/>
    </source>
</evidence>
<feature type="compositionally biased region" description="Basic and acidic residues" evidence="11">
    <location>
        <begin position="4702"/>
        <end position="4715"/>
    </location>
</feature>
<dbReference type="InterPro" id="IPR009081">
    <property type="entry name" value="PP-bd_ACP"/>
</dbReference>
<dbReference type="Pfam" id="PF00109">
    <property type="entry name" value="ketoacyl-synt"/>
    <property type="match status" value="5"/>
</dbReference>
<evidence type="ECO:0000256" key="3">
    <source>
        <dbReference type="ARBA" id="ARBA00004792"/>
    </source>
</evidence>
<dbReference type="PROSITE" id="PS00012">
    <property type="entry name" value="PHOSPHOPANTETHEINE"/>
    <property type="match status" value="3"/>
</dbReference>
<dbReference type="Pfam" id="PF13193">
    <property type="entry name" value="AMP-binding_C"/>
    <property type="match status" value="1"/>
</dbReference>
<dbReference type="SMART" id="SM00823">
    <property type="entry name" value="PKS_PP"/>
    <property type="match status" value="7"/>
</dbReference>
<comment type="function">
    <text evidence="9">Involved in production of the polyketide antibiotic thailandamide.</text>
</comment>
<dbReference type="PANTHER" id="PTHR43775:SF37">
    <property type="entry name" value="SI:DKEY-61P9.11"/>
    <property type="match status" value="1"/>
</dbReference>
<comment type="pathway">
    <text evidence="3">Antibiotic biosynthesis.</text>
</comment>
<dbReference type="InterPro" id="IPR013968">
    <property type="entry name" value="PKS_KR"/>
</dbReference>
<dbReference type="InterPro" id="IPR045851">
    <property type="entry name" value="AMP-bd_C_sf"/>
</dbReference>
<dbReference type="InterPro" id="IPR042099">
    <property type="entry name" value="ANL_N_sf"/>
</dbReference>
<dbReference type="InterPro" id="IPR057326">
    <property type="entry name" value="KR_dom"/>
</dbReference>
<evidence type="ECO:0000256" key="8">
    <source>
        <dbReference type="ARBA" id="ARBA00022737"/>
    </source>
</evidence>
<feature type="domain" description="PKS/mFAS DH" evidence="14">
    <location>
        <begin position="813"/>
        <end position="1093"/>
    </location>
</feature>
<feature type="domain" description="Carrier" evidence="12">
    <location>
        <begin position="1540"/>
        <end position="1614"/>
    </location>
</feature>
<feature type="region of interest" description="Disordered" evidence="11">
    <location>
        <begin position="146"/>
        <end position="176"/>
    </location>
</feature>
<dbReference type="GO" id="GO:0004312">
    <property type="term" value="F:fatty acid synthase activity"/>
    <property type="evidence" value="ECO:0007669"/>
    <property type="project" value="TreeGrafter"/>
</dbReference>
<feature type="domain" description="Carrier" evidence="12">
    <location>
        <begin position="6485"/>
        <end position="6561"/>
    </location>
</feature>
<dbReference type="FunFam" id="3.40.47.10:FF:000019">
    <property type="entry name" value="Polyketide synthase type I"/>
    <property type="match status" value="3"/>
</dbReference>
<dbReference type="InterPro" id="IPR023213">
    <property type="entry name" value="CAT-like_dom_sf"/>
</dbReference>
<dbReference type="InterPro" id="IPR042104">
    <property type="entry name" value="PKS_dehydratase_sf"/>
</dbReference>
<dbReference type="SUPFAM" id="SSF52777">
    <property type="entry name" value="CoA-dependent acyltransferases"/>
    <property type="match status" value="2"/>
</dbReference>
<dbReference type="SMART" id="SM01294">
    <property type="entry name" value="PKS_PP_betabranch"/>
    <property type="match status" value="2"/>
</dbReference>
<dbReference type="Pfam" id="PF08659">
    <property type="entry name" value="KR"/>
    <property type="match status" value="2"/>
</dbReference>
<dbReference type="PROSITE" id="PS00455">
    <property type="entry name" value="AMP_BINDING"/>
    <property type="match status" value="1"/>
</dbReference>
<dbReference type="InterPro" id="IPR049552">
    <property type="entry name" value="PKS_DH_N"/>
</dbReference>
<evidence type="ECO:0000256" key="4">
    <source>
        <dbReference type="ARBA" id="ARBA00022450"/>
    </source>
</evidence>
<dbReference type="InterPro" id="IPR029058">
    <property type="entry name" value="AB_hydrolase_fold"/>
</dbReference>
<dbReference type="InterPro" id="IPR054514">
    <property type="entry name" value="RhiE-like_linker"/>
</dbReference>
<dbReference type="Pfam" id="PF14765">
    <property type="entry name" value="PS-DH"/>
    <property type="match status" value="3"/>
</dbReference>
<feature type="region of interest" description="N-terminal hotdog fold" evidence="10">
    <location>
        <begin position="3267"/>
        <end position="3394"/>
    </location>
</feature>
<dbReference type="InterPro" id="IPR020802">
    <property type="entry name" value="TesA-like"/>
</dbReference>
<dbReference type="STRING" id="311410.LA5095_00751"/>
<dbReference type="PROSITE" id="PS52004">
    <property type="entry name" value="KS3_2"/>
    <property type="match status" value="5"/>
</dbReference>
<dbReference type="Gene3D" id="3.40.50.12780">
    <property type="entry name" value="N-terminal domain of ligase-like"/>
    <property type="match status" value="1"/>
</dbReference>
<feature type="active site" description="Proton donor; for dehydratase activity" evidence="10">
    <location>
        <position position="1010"/>
    </location>
</feature>
<dbReference type="InterPro" id="IPR001242">
    <property type="entry name" value="Condensation_dom"/>
</dbReference>
<dbReference type="InterPro" id="IPR016039">
    <property type="entry name" value="Thiolase-like"/>
</dbReference>
<dbReference type="GO" id="GO:0044550">
    <property type="term" value="P:secondary metabolite biosynthetic process"/>
    <property type="evidence" value="ECO:0007669"/>
    <property type="project" value="UniProtKB-ARBA"/>
</dbReference>
<dbReference type="CDD" id="cd05930">
    <property type="entry name" value="A_NRPS"/>
    <property type="match status" value="1"/>
</dbReference>
<dbReference type="InterPro" id="IPR014031">
    <property type="entry name" value="Ketoacyl_synth_C"/>
</dbReference>
<feature type="active site" description="Proton donor; for dehydratase activity" evidence="10">
    <location>
        <position position="2468"/>
    </location>
</feature>
<keyword evidence="15" id="KW-0012">Acyltransferase</keyword>
<dbReference type="SUPFAM" id="SSF56801">
    <property type="entry name" value="Acetyl-CoA synthetase-like"/>
    <property type="match status" value="1"/>
</dbReference>
<feature type="domain" description="Carrier" evidence="12">
    <location>
        <begin position="2564"/>
        <end position="2638"/>
    </location>
</feature>
<dbReference type="PANTHER" id="PTHR43775">
    <property type="entry name" value="FATTY ACID SYNTHASE"/>
    <property type="match status" value="1"/>
</dbReference>
<dbReference type="InterPro" id="IPR036736">
    <property type="entry name" value="ACP-like_sf"/>
</dbReference>
<dbReference type="InterPro" id="IPR036291">
    <property type="entry name" value="NAD(P)-bd_dom_sf"/>
</dbReference>
<dbReference type="InterPro" id="IPR001031">
    <property type="entry name" value="Thioesterase"/>
</dbReference>
<dbReference type="Pfam" id="PF22336">
    <property type="entry name" value="RhiE-like_linker"/>
    <property type="match status" value="4"/>
</dbReference>
<dbReference type="Gene3D" id="1.10.1200.10">
    <property type="entry name" value="ACP-like"/>
    <property type="match status" value="7"/>
</dbReference>
<dbReference type="Pfam" id="PF00501">
    <property type="entry name" value="AMP-binding"/>
    <property type="match status" value="1"/>
</dbReference>
<dbReference type="InterPro" id="IPR010071">
    <property type="entry name" value="AA_adenyl_dom"/>
</dbReference>
<dbReference type="Pfam" id="PF02801">
    <property type="entry name" value="Ketoacyl-synt_C"/>
    <property type="match status" value="5"/>
</dbReference>
<dbReference type="Gene3D" id="3.40.50.720">
    <property type="entry name" value="NAD(P)-binding Rossmann-like Domain"/>
    <property type="match status" value="2"/>
</dbReference>
<dbReference type="Gene3D" id="3.40.50.1820">
    <property type="entry name" value="alpha/beta hydrolase"/>
    <property type="match status" value="1"/>
</dbReference>
<sequence length="6849" mass="740306">MSPGPSDTRTRMAQLLDKELVERAHVRLAAQDATRLAHAVATPREVVAASDLLSADVCKIAAAALRIPENKLDPQENLANFGVDSIAITEIMAQISKHFAISVAPTTFFEAKNLDDLGAILMDRYGSPIEKHYAASIMENTPIANSANRRHERGSEPAGQADTADTHEGETGAESRWMRRYRAVFKPAKPHDAKPSGTATTHAEQSIPHVKPSEQEAGAVPIAILSMEGMFPQSPDLQAFESHLAAGDDCMEEVPAERWDWRSVFGDPKKGAFTDVKFGGFIPQADHFDAGFFSISPREAELMDPQHRLFMECVWSLIERGGYAPGSLAGRKIGLFLGINLLDYTNMVNRAGIMDAQQLTGLGHAFCPNRLSFLLDIHGPSEVVDTACSSSLVAVHRAVSCIRFEGCEMAIAGGSNLLLSPMQHIMFSKVGMITQDGRCKAFSRDADGYARSDGVGAVLLKRLDLAERDGDPILGVIRGSAEHHGGSATSLTAPNPKAQARLIVEAHKQAGVDPRTIGLIECHGTGTPLGDPVETEGLKLAFKELYENWGLDPPAQASIGLGSVKSNIGHTETAAGVAGLIKVLLAMKGGTLFKTIHAGTPNPLLDLDGSPFYLLQEASDWKRLDLDGKTQPLRAGVSSFGAGGANVHLVVEEYRRPAGNAWHEVETPLVVPLSAKTEAALEAGIARLCAVARQADLRELAYTLQAGRDAMRCRAVFLATSSEDLARKLEVYLGGDATAAITGRVPGGRRGKADPLNPSKRSAEIIARHWAEGGDVEWARLYGKERPRRVSLPAYAFQRKRYWLPLEEANPRHENGPLSPQPGEVGQFALVLTGQEVFLADHKVAGKPVLPGVAYLELVRSAAVQNGLKNPLLRQIVWLAPLRVEGHAELFCNFAAAENGGFRVEVSSLADTGERQLHAQLHVSEAGSCVERSINLEALKQSSGQYLTHDEVYAAFDGIGLAYGAGHRVINRLTINERNQIDSSVFAEIELPQHLNVSLGNFVFHPSLVDGALQSAIGVGWNDQGPETALPFSLDSAETFGPCEPKMWVSVRTIGGREAARPKMDVDLVAGDGSVRVALKGFATRALNVPKKNECLRFEPRQRPLPTTTGVEERLRRVVLIVGSSKISGMLADRSPEWDVRLLDDDPAARLDERYRMLARQILEIAKGELSSGEVLIQLILEAAEDQTALAGLASMFRSIRREHRSIGGQVLLLSERPSPENLQAVLTGHPVAPAGAVLRLQSGALTEEIWEEVPASPTPEDVPWRTGGVYFITGGTGALGQGLAREIFTHVTDCTVVLASRSDPDAALADWIRKTSGLHHLTVDMSDQEAVMRSVADLRRKYGQLNGVIHMAGVIADGVFSQKTPEQLDCVLAPKVSGAIALDHALGTEPLDFFALYSSISGVVGNPGQVDYCAANGFIDGFAHERESRRLRGECQGRTVSIAWPLWRDGGMTLSKVQEDLMRRTTGLASLETQNGLKALYEALAGTASRVMFATGKADRIRRFVEEVFKPETEIQQPPILPVDTELSKKSADPAILHRRLLESLTEIASEQLKVQPEDLDPDEELTEYGFDSIGFTQFANRLNEHFDLELTPTLFFEFPTLAGLAAHLCDEKRSRIPVAPGMGTSGSENDARNSGFEIPGDPTEPAKYLAPSVPAAAVINERPDRQDDAVAIIGMSGQFPGATDVEAFWQLLKEGRDAISEVPQDRWDWRDYWGDPLTESGKGNVKWGGFLEGIGEFDAAFFGVTPPEARMMDPQHRLLLTQAWRVMEDAGYAPSSLAGSDTGVFVGTADTGYSRLVAEAGIQVEGYSMTGLAPSLGPNRISYFYDFHGPSIAVETACSSALIAVHRGVEAIRSGHCLHAIAGGVNTLLLPEAFVGFAKAGMLSPEGRCKPFSSRADGYARGEGIGLVMLKSLAAAERDGDRILAVVRASAENHGGHAASLTAPNPKAQADLIRTAYRRSGIDPRTVGYVEAHGTGTPLGDPIEIEALTAAFSDLSQEAEAVYGAAPSQHCAIGSVKSNIGHLELAAGIAGLIKVLLQLRHGEIVKSLNCGDPNPYLKLEGGPFHLADRAEIWKPGFTDKGENLPRRAGVSSFGFGGTNAHVVLEEYQPAISPPSDYRVDEPELIILSARTEAQLKETVERFIQFLSSGKNIPELSDIAFTLQQAREAMEFRLGFLAGSHSVLLERLQAFVDGRNTGKLHAGNLKSGRKRTSVLENDGPLREAAAGLATRGRADDLLALWVDGFGVDWATVRRGRPGARVALPGYPFSRTRYWIGETPGRQKASLPHTAFTHAMDGSESYLRDHQVHGSKILPGVFSLELLSRCLASSPRDATAFELTGHTWVGSVPVTTGEVELEVSLPDGPVENARYVISAKSADGVQRHAEGVLRKLLSVSSPALDLPAARSIAAEPVDVAELYRQFEDLGLNYGPAHRGLNRIWRGEDTAVARLELPRESDTGFALHPSMLDGALQTVLALQADASGSNELALPYSVRSTKVYGPTHPEMWAVVRKRDASFDISLCDDLGNIKVIFEGFVTRSPASAGSKEGADTVFGEPAQEAGRQKQTLEIVTNIAARTLEVEPSSLDVDTELGDFGFDSVSMTGFATQINADLGLELTPADFFEFATLARLADHICDGLTDEQLGMSRPGQQEGAVASVPGKAKKSGDDASKAAQVSSLQAADDPIVVVGQSCCFPMAEDGDAFWSNLVAGRDCISRIPADRWSWQAVDGNPREEPGKTNIHWGGFIDGVYEFDPLFFGISPREAKLMDPQQRLMMTHAWKAIEDAGHSPRGLAGKKVGVFVGTSSSGYRGQIGSDAGGEGYVATGSVPSVGPNRISYFLDLHGPSEPVETACSSSLVALHRAVQAIKAGDCDMALVGGVNTILTPEAHINFARAGMLSENGRCKTFSADADGYVRGEGVGMLFVRRLSDAERDRDPILAIIRGTAINHGGHANSLTAPNTSAQADLLTAAYENAGVDPRTVGYVEAHGTGTALGDPVEVNALKSAFRSPSGQTEMRNTGLCGLGSVKTNIGHLELAAGVAGVIKVLKQMEHRTLAPSLNCKEINPYIDLDGTPFRVVRAREEWTPLPDESGIEQPLRAGVSSFGFGGVNAHAILEEYRPAENRHPLHPENVPSQIIVLSARDKTRLNESAQALLRHLDTGQVPDDCLADLAYTLQVGRADMAVRLAIVCRHLDDLRTDLLRYLRGEAAETVFAGPDNWSPPQGVLLRPGAHPDEIARHWIDGGEINWKIVNPGSHRRLRLPTYSFARDIFRIETDSADGDGQTGNADASAANIVEADAFYLKDHVVRGNRILPGAMSLEITCQAALAAPGIAQIPFALTDVTWRRPVELNAGQKALKVLFGDQETASVPFKLVPETGEPVPYVTGKVSALPAAIQPSSVDLNSLHEICRTAHDPDWLYACYSALGIDYGPSLRAITELSTGGNGVLVRLRVPRVIADQEGDFLLHPSILDAAFQAVLVAFASDGDAGLALPFAIDRLTVYGPTVPDMWAHLSVLPAASGIRKLNIDLLGETGKICVRLEGFSLKELKAPVTERPSAVAQATGSGAPAGIAAGQYFAELIARETEVEISLISLSAPLEDYGIDSVLIMRLTDLLERDFGKLPKTLFFEHQSLEELIGYFQEHHGQRLAEMFGGEGNQRDFVASTPALQNVAPTGERSNDAIAIIGLSGRYPGARTPQEFWQNLAAGRDCITEIPENRWDHSDHYDPERKPGKTTSRWGGFIEGHDRFDPMFFNIAPREAQFMDPQERLFLQCAWETLEDAGYTRASLTGHANGHANGLAGADAGVFVGVMWEEYQLYGRDMAAAGHPVALSGNPASIANRVSYFLNFNGPSLALDTMCSSSLTAIHLACESLRSGGCSVALAGGVNLTTHPNKYLALAQGRFLSSEGRCESFGEGGDGYVPAEGVGAVLLKPLSRAEADGDRIYSVILGSALNHGGKTNGYTVPNLSAQSAVIQKALSNAGITAQEVSFVEAHGTGTSLGDPIEIEALTRVFGGVSDRSRRCAIGSVKSNIGHAESAAGIAGLTKVLLQFEHKQIVPSLHSDRLNPHIDFDASPFQVQQKLATWETDWNEGTAQARIASLSSFGAGGSNAHFVVAEYEKETEPVSPIGPAVYPFSARDAERLSVLLSRFRNHLKQLEDKDMPSVAYTLQEGRETFEQRLAIVADDRADLVNKLDCYLADAPAIEGIFHNGAKRQTREGVPPNRYSETADRWVRFGDVDWAALRVDRDPLPISLPTYPFAEDYCWLPDAAPQTLTPSGPSKHREMLPLLFEPVWAEIPRPSGRNASVQNRYCVLCGVRTSHPLLADELERRGVTVLSLVTEEAEPHAVFESCALQLFTFLKTLSGGPLKATLQVVVPTDRHGSLLEGLSGLLRSAALENKKWSCQLVGTDTSAGNFADCLEADAHTAGTQCEIRYLSGLRFVRSWNEIQPERTDETRPWKDRGVYLLTGGAGGVGLHIARAIADGTKEPILWLTGRSAPDQVIEQQVRDLEMTGATVRYRPVDITDKAAVSALLDEIRKSDGDLTGVFHGAGVTKDGLLSRKTETTFKSVLAPKVAGATVLDEAIGSMPIEFFVLLSSATGALGNPGQTDYGTANAFLDRFAAWRNVQAEAGLRRGRSVSIDWPYWRDGGMQMDANTIRLMDRSAGVQPLETGPAIAALDVIVASVEREQVLVLEGDHARLREMMRPGDGSSSEKPESTISKATMTGTSANEAGAFRRMAIVAAIKTAFSKCLGIPEDRLDEESTIDRFGVDSVSALEIVEAMERDFGPLSQTILFEFQTIGRLADELLGRGGTAFDGTSDSAELLAPPLRESASERDGSLRDREIAIIAVAGRFPGAETIEGFADLLREGRDCVTEIPEDRAYLLKRYSSSKGEPGTSYCKWGAFLEGVDCFDADFFGYSPRAADLADPQERLFLETAWHLFERAGHTRPHLAEHYDKRVGVFVGAMYNQYPGLAVEEDAKALLALNSYSAIANRVSFFFDLQGPSIALDSMCSSGLQAVHQACQSLNAGECQLALAGGVNLTIHPLKFEALSRAGLVSSDPQKRSLGEGDGYLPAEGVGAVLLKPLDRALADQDHVLGVIKGGFANHSGHSAGYAVPNADAQVKLLQGAYESAGIDPDTIDYIEVAATGSNIGDRIELRALSKVFTGRPVHENAVALGSVKTNMGHAEAASGLAQLTKVLLQFQHRELFPSFVKGGVEGVFDGLPFKPQLKGQVWETTRETPLRAAISSFGAGGSNVHVILEEAPATVQHHPVPEPRIRRPFPVFARTRGQLEEVRKELAGYLRSANSLSLEALSRTLSFGRETLDAGITYSASNIEELIEKLESPLPSQLHGEPVSDDAVAVSRSGPMLVLPGYPFARERHWLKSEAQEPDTGTINASPPSRTAQKTTAGKRPGALQVICSTLARELGVAAADIESDASFAALGVDSMARMRLGYELEKELGVVLQNDDLDWEQTPSQLAAIVETFPPGEAHTPSIDHLPGRAGPYYVPLGEAQKGLWVYQSLYPGSSDYNVPMAFKCTSADRQALQQAVDWLVLRYPILATRVVLDGETAALTAMSGSIEVQPITLSKEIETEACLKQRAAIPFDLDKGVFRVEHAAGGKLDRQESIFLITAHHIITDGLTSEILARDFWSAYAHFAYGESAPEAKNDLSADYADFAQWEAGFIRSQKGQEQKSYWLDMLKGPLPRLQWPIADKVRHQETGASESLVVRLSDDLAGRLDQRARERRVSASSVYLSAFASILYKYTGQQDLVIGIPALRRPMRRFAETVGYCANIVALRLAIDPGQTDAEFADFVDGELAAGLAKSEYPFAEVARETGGTETGEAPYEVTFAYQGFGDHLREHSVFARGEVELMPEIRQTGGSVFGIEIQKTGGNVRLVANFDSNLFRSDTVALMLQHYQEMLEFMAGGSGLSLSKMSVLTAAEEDRALHHWNRSGRAAVAETPIHELILNQAKRTPSAVAISGNGTNLSYKKLIARSHEIARSLESFSLERGDRIAVLLGRESDGIATLMAAMSVGAVWVPIDPDLPKERVAFILKDAGALAVVSKGDWVKKLRDLPNPPRHVLDLENRRSSLKSRFTRLSVRNVKPDDPAYIIYTSGSTGRPKGVIVSHKALSAHCQIIGEEYGLSPRDVVLQFASTSVDTALEQILPILTVGGRLELHPKDLQSPGAFLTFLKKAGVTVADLPPVYLSELLRSWTMNDEDLTALPLRLLVVGGEAFTPDLLSRWKACDLPDRRLINAYGPTEATITALVYNVKSDGFEGSVPIGRPLPGTEIYILDQDGNPVPDGIIGELHIGGDRLADGYHNQPDLTDEKFGMYSLNKRTIRLYSTGDLASFRPHSGGLVEFHGRVDDQVKVRGHRIELGEVEAAISANGIAEVAVVLESNSAGDRVLTAYVGSVDDRVQSAELKKNVTEMLPAYMVPVEWVIVEGLPKTVSGKIDRKSLAELKKTRRRNMGEPGARTHGWHESRLVEIWNEVLGKDLATSQLGADDDFGEAGGNSLLTIRLLSRIQEVFGTELSVTDLARANTISGQARLLQDKNEEGAIKNPGPIEVPSGQGTLLVNLKNAALSDNAKQEKPLFLLHAAAGTLGFYQPLVDAWTMDTPLYGLRANGLRPGEDCKPQSVEALASVCCEEIRKVQPDGPYRLCGWSFGGIVAFEMARQLSENGQEVSFLGLVDSYAPDDLRAFEQTEGLEEAGFEKACERAFLRDLFAADVEFEPDQDVVEQALGFPQFELMFPGGTAEDLRRLFAVYSANYKAALEYVPERTDVSIHLVRATEGADGDYLDGWSALTSAKVLLHRVDANHFSLIHRPELKEWLSSRLGTQQKP</sequence>
<keyword evidence="6" id="KW-0597">Phosphoprotein</keyword>
<dbReference type="InterPro" id="IPR020845">
    <property type="entry name" value="AMP-binding_CS"/>
</dbReference>
<dbReference type="RefSeq" id="WP_145902518.1">
    <property type="nucleotide sequence ID" value="NZ_CXWC01000011.1"/>
</dbReference>
<keyword evidence="16" id="KW-1185">Reference proteome</keyword>
<feature type="active site" description="Proton donor; for dehydratase activity" evidence="10">
    <location>
        <position position="3470"/>
    </location>
</feature>
<evidence type="ECO:0000259" key="13">
    <source>
        <dbReference type="PROSITE" id="PS52004"/>
    </source>
</evidence>
<feature type="region of interest" description="C-terminal hotdog fold" evidence="10">
    <location>
        <begin position="944"/>
        <end position="1093"/>
    </location>
</feature>
<feature type="region of interest" description="Disordered" evidence="11">
    <location>
        <begin position="5387"/>
        <end position="5412"/>
    </location>
</feature>
<dbReference type="InterPro" id="IPR000873">
    <property type="entry name" value="AMP-dep_synth/lig_dom"/>
</dbReference>
<dbReference type="GO" id="GO:0031177">
    <property type="term" value="F:phosphopantetheine binding"/>
    <property type="evidence" value="ECO:0007669"/>
    <property type="project" value="InterPro"/>
</dbReference>
<dbReference type="InterPro" id="IPR025110">
    <property type="entry name" value="AMP-bd_C"/>
</dbReference>
<evidence type="ECO:0000256" key="10">
    <source>
        <dbReference type="PROSITE-ProRule" id="PRU01363"/>
    </source>
</evidence>
<dbReference type="PROSITE" id="PS50075">
    <property type="entry name" value="CARRIER"/>
    <property type="match status" value="7"/>
</dbReference>
<keyword evidence="7 15" id="KW-0808">Transferase</keyword>
<keyword evidence="5" id="KW-0963">Cytoplasm</keyword>
<comment type="cofactor">
    <cofactor evidence="1">
        <name>pantetheine 4'-phosphate</name>
        <dbReference type="ChEBI" id="CHEBI:47942"/>
    </cofactor>
</comment>
<keyword evidence="4" id="KW-0596">Phosphopantetheine</keyword>
<protein>
    <submittedName>
        <fullName evidence="15">Polyketide synthase PksN</fullName>
        <ecNumber evidence="15">2.3.1.-</ecNumber>
    </submittedName>
</protein>
<dbReference type="OrthoDB" id="9778690at2"/>
<evidence type="ECO:0000256" key="9">
    <source>
        <dbReference type="ARBA" id="ARBA00054155"/>
    </source>
</evidence>
<feature type="region of interest" description="Disordered" evidence="11">
    <location>
        <begin position="188"/>
        <end position="215"/>
    </location>
</feature>
<evidence type="ECO:0000259" key="12">
    <source>
        <dbReference type="PROSITE" id="PS50075"/>
    </source>
</evidence>
<dbReference type="Pfam" id="PF21089">
    <property type="entry name" value="PKS_DH_N"/>
    <property type="match status" value="3"/>
</dbReference>
<feature type="region of interest" description="N-terminal hotdog fold" evidence="10">
    <location>
        <begin position="2273"/>
        <end position="2396"/>
    </location>
</feature>
<feature type="region of interest" description="C-terminal hotdog fold" evidence="10">
    <location>
        <begin position="3409"/>
        <end position="3552"/>
    </location>
</feature>
<feature type="active site" description="Proton acceptor; for dehydratase activity" evidence="10">
    <location>
        <position position="3304"/>
    </location>
</feature>
<feature type="domain" description="PKS/mFAS DH" evidence="14">
    <location>
        <begin position="3267"/>
        <end position="3552"/>
    </location>
</feature>
<dbReference type="SUPFAM" id="SSF51735">
    <property type="entry name" value="NAD(P)-binding Rossmann-fold domains"/>
    <property type="match status" value="3"/>
</dbReference>
<dbReference type="InterPro" id="IPR014030">
    <property type="entry name" value="Ketoacyl_synth_N"/>
</dbReference>
<dbReference type="GO" id="GO:0004315">
    <property type="term" value="F:3-oxoacyl-[acyl-carrier-protein] synthase activity"/>
    <property type="evidence" value="ECO:0007669"/>
    <property type="project" value="InterPro"/>
</dbReference>
<dbReference type="CDD" id="cd00833">
    <property type="entry name" value="PKS"/>
    <property type="match status" value="5"/>
</dbReference>
<feature type="domain" description="Ketosynthase family 3 (KS3)" evidence="13">
    <location>
        <begin position="3677"/>
        <end position="4115"/>
    </location>
</feature>
<dbReference type="Gene3D" id="3.10.129.110">
    <property type="entry name" value="Polyketide synthase dehydratase"/>
    <property type="match status" value="3"/>
</dbReference>
<dbReference type="InterPro" id="IPR049900">
    <property type="entry name" value="PKS_mFAS_DH"/>
</dbReference>
<evidence type="ECO:0000256" key="1">
    <source>
        <dbReference type="ARBA" id="ARBA00001957"/>
    </source>
</evidence>
<dbReference type="PROSITE" id="PS52019">
    <property type="entry name" value="PKS_MFAS_DH"/>
    <property type="match status" value="3"/>
</dbReference>
<dbReference type="Gene3D" id="3.40.47.10">
    <property type="match status" value="5"/>
</dbReference>
<feature type="region of interest" description="C-terminal hotdog fold" evidence="10">
    <location>
        <begin position="2410"/>
        <end position="2546"/>
    </location>
</feature>
<feature type="compositionally biased region" description="Polar residues" evidence="11">
    <location>
        <begin position="5392"/>
        <end position="5409"/>
    </location>
</feature>
<feature type="domain" description="Carrier" evidence="12">
    <location>
        <begin position="51"/>
        <end position="125"/>
    </location>
</feature>
<dbReference type="InterPro" id="IPR049551">
    <property type="entry name" value="PKS_DH_C"/>
</dbReference>
<dbReference type="GeneID" id="97673594"/>
<feature type="domain" description="PKS/mFAS DH" evidence="14">
    <location>
        <begin position="2273"/>
        <end position="2546"/>
    </location>
</feature>
<evidence type="ECO:0000256" key="5">
    <source>
        <dbReference type="ARBA" id="ARBA00022490"/>
    </source>
</evidence>
<dbReference type="GO" id="GO:0005737">
    <property type="term" value="C:cytoplasm"/>
    <property type="evidence" value="ECO:0007669"/>
    <property type="project" value="UniProtKB-SubCell"/>
</dbReference>
<evidence type="ECO:0000313" key="16">
    <source>
        <dbReference type="Proteomes" id="UP000049983"/>
    </source>
</evidence>
<gene>
    <name evidence="15" type="primary">pksN</name>
    <name evidence="15" type="ORF">LA5096_03891</name>
</gene>
<feature type="domain" description="Carrier" evidence="12">
    <location>
        <begin position="3566"/>
        <end position="3642"/>
    </location>
</feature>
<accession>A0A0M7AG31</accession>
<dbReference type="PROSITE" id="PS00606">
    <property type="entry name" value="KS3_1"/>
    <property type="match status" value="3"/>
</dbReference>
<feature type="active site" description="Proton acceptor; for dehydratase activity" evidence="10">
    <location>
        <position position="2306"/>
    </location>
</feature>
<dbReference type="EMBL" id="CXWC01000011">
    <property type="protein sequence ID" value="CTQ74038.1"/>
    <property type="molecule type" value="Genomic_DNA"/>
</dbReference>
<dbReference type="Pfam" id="PF00550">
    <property type="entry name" value="PP-binding"/>
    <property type="match status" value="7"/>
</dbReference>
<dbReference type="InterPro" id="IPR050091">
    <property type="entry name" value="PKS_NRPS_Biosynth_Enz"/>
</dbReference>
<dbReference type="Pfam" id="PF16197">
    <property type="entry name" value="KAsynt_C_assoc"/>
    <property type="match status" value="1"/>
</dbReference>
<dbReference type="SUPFAM" id="SSF47336">
    <property type="entry name" value="ACP-like"/>
    <property type="match status" value="7"/>
</dbReference>
<dbReference type="InterPro" id="IPR020841">
    <property type="entry name" value="PKS_Beta-ketoAc_synthase_dom"/>
</dbReference>
<feature type="region of interest" description="Disordered" evidence="11">
    <location>
        <begin position="4702"/>
        <end position="4724"/>
    </location>
</feature>
<dbReference type="SMART" id="SM00825">
    <property type="entry name" value="PKS_KS"/>
    <property type="match status" value="5"/>
</dbReference>
<feature type="region of interest" description="Disordered" evidence="11">
    <location>
        <begin position="2642"/>
        <end position="2670"/>
    </location>
</feature>
<dbReference type="InterPro" id="IPR020807">
    <property type="entry name" value="PKS_DH"/>
</dbReference>
<feature type="domain" description="Ketosynthase family 3 (KS3)" evidence="13">
    <location>
        <begin position="4841"/>
        <end position="5263"/>
    </location>
</feature>
<feature type="domain" description="Ketosynthase family 3 (KS3)" evidence="13">
    <location>
        <begin position="2682"/>
        <end position="3116"/>
    </location>
</feature>
<dbReference type="SUPFAM" id="SSF53901">
    <property type="entry name" value="Thiolase-like"/>
    <property type="match status" value="5"/>
</dbReference>
<comment type="subcellular location">
    <subcellularLocation>
        <location evidence="2">Cytoplasm</location>
    </subcellularLocation>
</comment>
<dbReference type="InterPro" id="IPR020806">
    <property type="entry name" value="PKS_PP-bd"/>
</dbReference>
<evidence type="ECO:0000259" key="14">
    <source>
        <dbReference type="PROSITE" id="PS52019"/>
    </source>
</evidence>
<evidence type="ECO:0000256" key="6">
    <source>
        <dbReference type="ARBA" id="ARBA00022553"/>
    </source>
</evidence>
<dbReference type="InterPro" id="IPR006162">
    <property type="entry name" value="Ppantetheine_attach_site"/>
</dbReference>
<dbReference type="InterPro" id="IPR018201">
    <property type="entry name" value="Ketoacyl_synth_AS"/>
</dbReference>
<dbReference type="Proteomes" id="UP000049983">
    <property type="component" value="Unassembled WGS sequence"/>
</dbReference>
<name>A0A0M7AG31_9HYPH</name>
<evidence type="ECO:0000256" key="11">
    <source>
        <dbReference type="SAM" id="MobiDB-lite"/>
    </source>
</evidence>
<feature type="active site" description="Proton acceptor; for dehydratase activity" evidence="10">
    <location>
        <position position="842"/>
    </location>
</feature>
<dbReference type="Pfam" id="PF00975">
    <property type="entry name" value="Thioesterase"/>
    <property type="match status" value="1"/>
</dbReference>
<dbReference type="EC" id="2.3.1.-" evidence="15"/>
<feature type="domain" description="Carrier" evidence="12">
    <location>
        <begin position="5411"/>
        <end position="5488"/>
    </location>
</feature>
<proteinExistence type="predicted"/>
<dbReference type="GO" id="GO:0006633">
    <property type="term" value="P:fatty acid biosynthetic process"/>
    <property type="evidence" value="ECO:0007669"/>
    <property type="project" value="InterPro"/>
</dbReference>
<keyword evidence="8" id="KW-0677">Repeat</keyword>
<dbReference type="SMART" id="SM00826">
    <property type="entry name" value="PKS_DH"/>
    <property type="match status" value="3"/>
</dbReference>
<dbReference type="NCBIfam" id="TIGR01733">
    <property type="entry name" value="AA-adenyl-dom"/>
    <property type="match status" value="1"/>
</dbReference>
<dbReference type="Gene3D" id="3.30.559.10">
    <property type="entry name" value="Chloramphenicol acetyltransferase-like domain"/>
    <property type="match status" value="1"/>
</dbReference>
<dbReference type="InterPro" id="IPR032821">
    <property type="entry name" value="PKS_assoc"/>
</dbReference>
<dbReference type="SMART" id="SM00822">
    <property type="entry name" value="PKS_KR"/>
    <property type="match status" value="2"/>
</dbReference>